<name>A0ACC3T8J2_LIPKO</name>
<evidence type="ECO:0000313" key="2">
    <source>
        <dbReference type="Proteomes" id="UP001433508"/>
    </source>
</evidence>
<protein>
    <submittedName>
        <fullName evidence="1">Uncharacterized protein</fullName>
    </submittedName>
</protein>
<comment type="caution">
    <text evidence="1">The sequence shown here is derived from an EMBL/GenBank/DDBJ whole genome shotgun (WGS) entry which is preliminary data.</text>
</comment>
<proteinExistence type="predicted"/>
<dbReference type="EMBL" id="MU971341">
    <property type="protein sequence ID" value="KAK9240233.1"/>
    <property type="molecule type" value="Genomic_DNA"/>
</dbReference>
<reference evidence="2" key="1">
    <citation type="journal article" date="2024" name="Front. Bioeng. Biotechnol.">
        <title>Genome-scale model development and genomic sequencing of the oleaginous clade Lipomyces.</title>
        <authorList>
            <person name="Czajka J.J."/>
            <person name="Han Y."/>
            <person name="Kim J."/>
            <person name="Mondo S.J."/>
            <person name="Hofstad B.A."/>
            <person name="Robles A."/>
            <person name="Haridas S."/>
            <person name="Riley R."/>
            <person name="LaButti K."/>
            <person name="Pangilinan J."/>
            <person name="Andreopoulos W."/>
            <person name="Lipzen A."/>
            <person name="Yan J."/>
            <person name="Wang M."/>
            <person name="Ng V."/>
            <person name="Grigoriev I.V."/>
            <person name="Spatafora J.W."/>
            <person name="Magnuson J.K."/>
            <person name="Baker S.E."/>
            <person name="Pomraning K.R."/>
        </authorList>
    </citation>
    <scope>NUCLEOTIDE SEQUENCE [LARGE SCALE GENOMIC DNA]</scope>
    <source>
        <strain evidence="2">CBS 7786</strain>
    </source>
</reference>
<accession>A0ACC3T8J2</accession>
<evidence type="ECO:0000313" key="1">
    <source>
        <dbReference type="EMBL" id="KAK9240233.1"/>
    </source>
</evidence>
<gene>
    <name evidence="1" type="ORF">V1525DRAFT_385932</name>
</gene>
<organism evidence="1 2">
    <name type="scientific">Lipomyces kononenkoae</name>
    <name type="common">Yeast</name>
    <dbReference type="NCBI Taxonomy" id="34357"/>
    <lineage>
        <taxon>Eukaryota</taxon>
        <taxon>Fungi</taxon>
        <taxon>Dikarya</taxon>
        <taxon>Ascomycota</taxon>
        <taxon>Saccharomycotina</taxon>
        <taxon>Lipomycetes</taxon>
        <taxon>Lipomycetales</taxon>
        <taxon>Lipomycetaceae</taxon>
        <taxon>Lipomyces</taxon>
    </lineage>
</organism>
<sequence length="146" mass="15389">MRLRSGNIASLVPPPTTTTIIVSRGDMVGFGNNSSLPTNSYSLPPSHVGQSLEQSAPSVTVNEDNQKEITTVVKEVTEVYSRLSSAHLLPPAPETFGLLKELRGVDATFKSQYQAAAVQTIISNPGDSHLVVLPTGGGESDICVSL</sequence>
<keyword evidence="2" id="KW-1185">Reference proteome</keyword>
<dbReference type="Proteomes" id="UP001433508">
    <property type="component" value="Unassembled WGS sequence"/>
</dbReference>